<evidence type="ECO:0000313" key="2">
    <source>
        <dbReference type="Proteomes" id="UP000319716"/>
    </source>
</evidence>
<comment type="caution">
    <text evidence="1">The sequence shown here is derived from an EMBL/GenBank/DDBJ whole genome shotgun (WGS) entry which is preliminary data.</text>
</comment>
<dbReference type="RefSeq" id="WP_262393350.1">
    <property type="nucleotide sequence ID" value="NZ_BEXB01000046.1"/>
</dbReference>
<protein>
    <submittedName>
        <fullName evidence="1">Uncharacterized protein</fullName>
    </submittedName>
</protein>
<dbReference type="AlphaFoldDB" id="A0A4Y1ZIZ6"/>
<reference evidence="1 2" key="1">
    <citation type="submission" date="2017-11" db="EMBL/GenBank/DDBJ databases">
        <title>Draft Genome Sequence of Sporolactobacillus inulinus NBRC 111894 Isolated from Koso, a Japanese Sugar-Vegetable Fermented Beverage.</title>
        <authorList>
            <person name="Chiou T.Y."/>
            <person name="Oshima K."/>
            <person name="Suda W."/>
            <person name="Hattori M."/>
            <person name="Takahashi T."/>
        </authorList>
    </citation>
    <scope>NUCLEOTIDE SEQUENCE [LARGE SCALE GENOMIC DNA]</scope>
    <source>
        <strain evidence="1 2">NBRC111894</strain>
    </source>
</reference>
<name>A0A4Y1ZIZ6_9BACL</name>
<accession>A0A4Y1ZIZ6</accession>
<evidence type="ECO:0000313" key="1">
    <source>
        <dbReference type="EMBL" id="GAY78328.1"/>
    </source>
</evidence>
<dbReference type="Proteomes" id="UP000319716">
    <property type="component" value="Unassembled WGS sequence"/>
</dbReference>
<sequence length="78" mass="9070">MHPTHFHFTGDCHDEAVQIIGGFFSLELPNKSEYHQQAVHLNSARYALEYVLRVRHYKKYIYLPIFATASCSRSNGWA</sequence>
<dbReference type="EMBL" id="BEXB01000046">
    <property type="protein sequence ID" value="GAY78328.1"/>
    <property type="molecule type" value="Genomic_DNA"/>
</dbReference>
<gene>
    <name evidence="1" type="ORF">NBRC111894_3882</name>
</gene>
<organism evidence="1 2">
    <name type="scientific">Sporolactobacillus inulinus</name>
    <dbReference type="NCBI Taxonomy" id="2078"/>
    <lineage>
        <taxon>Bacteria</taxon>
        <taxon>Bacillati</taxon>
        <taxon>Bacillota</taxon>
        <taxon>Bacilli</taxon>
        <taxon>Bacillales</taxon>
        <taxon>Sporolactobacillaceae</taxon>
        <taxon>Sporolactobacillus</taxon>
    </lineage>
</organism>
<proteinExistence type="predicted"/>